<reference evidence="3 4" key="1">
    <citation type="journal article" date="2014" name="J. Gen. Virol.">
        <title>Genome sequence of a crustacean iridovirus, IIV31, isolated from the pill bug, Armadillidium vulgare.</title>
        <authorList>
            <person name="Piegu B."/>
            <person name="Guizard S."/>
            <person name="Yeping T."/>
            <person name="Cruaud C."/>
            <person name="Asgari S."/>
            <person name="Bideshi D.K."/>
            <person name="Federici B.A."/>
            <person name="Bigot Y."/>
        </authorList>
    </citation>
    <scope>NUCLEOTIDE SEQUENCE [LARGE SCALE GENOMIC DNA]</scope>
</reference>
<feature type="transmembrane region" description="Helical" evidence="2">
    <location>
        <begin position="44"/>
        <end position="62"/>
    </location>
</feature>
<dbReference type="KEGG" id="vg:19738659"/>
<proteinExistence type="predicted"/>
<accession>A0A068QK96</accession>
<protein>
    <submittedName>
        <fullName evidence="3">Uncharacterized protein</fullName>
    </submittedName>
</protein>
<gene>
    <name evidence="3" type="primary">075L</name>
    <name evidence="3" type="ORF">IIV31_075L</name>
</gene>
<organism evidence="3 4">
    <name type="scientific">Armadillidium vulgare iridescent virus</name>
    <dbReference type="NCBI Taxonomy" id="72201"/>
    <lineage>
        <taxon>Viruses</taxon>
        <taxon>Varidnaviria</taxon>
        <taxon>Bamfordvirae</taxon>
        <taxon>Nucleocytoviricota</taxon>
        <taxon>Megaviricetes</taxon>
        <taxon>Pimascovirales</taxon>
        <taxon>Pimascovirales incertae sedis</taxon>
        <taxon>Iridoviridae</taxon>
        <taxon>Betairidovirinae</taxon>
        <taxon>Iridovirus</taxon>
        <taxon>Iridovirus armadillidium1</taxon>
        <taxon>Invertebrate iridescent virus 31</taxon>
    </lineage>
</organism>
<dbReference type="EMBL" id="HF920637">
    <property type="protein sequence ID" value="CCV02447.1"/>
    <property type="molecule type" value="Genomic_DNA"/>
</dbReference>
<name>A0A068QK96_9VIRU</name>
<evidence type="ECO:0000256" key="2">
    <source>
        <dbReference type="SAM" id="Phobius"/>
    </source>
</evidence>
<dbReference type="GeneID" id="19738659"/>
<keyword evidence="4" id="KW-1185">Reference proteome</keyword>
<sequence>MYYRRQGEPTQMSASASGVSGPMQPYYKEDFTLLDPSMTQTNRYIVYAVMAAILILLLWLLWGKYGKKLSRKSSVSMFY</sequence>
<evidence type="ECO:0000313" key="3">
    <source>
        <dbReference type="EMBL" id="CCV02447.1"/>
    </source>
</evidence>
<evidence type="ECO:0000256" key="1">
    <source>
        <dbReference type="SAM" id="MobiDB-lite"/>
    </source>
</evidence>
<keyword evidence="2" id="KW-1133">Transmembrane helix</keyword>
<keyword evidence="2" id="KW-0812">Transmembrane</keyword>
<dbReference type="RefSeq" id="YP_009046689.1">
    <property type="nucleotide sequence ID" value="NC_024451.1"/>
</dbReference>
<evidence type="ECO:0000313" key="4">
    <source>
        <dbReference type="Proteomes" id="UP000114278"/>
    </source>
</evidence>
<feature type="region of interest" description="Disordered" evidence="1">
    <location>
        <begin position="1"/>
        <end position="20"/>
    </location>
</feature>
<feature type="compositionally biased region" description="Polar residues" evidence="1">
    <location>
        <begin position="8"/>
        <end position="18"/>
    </location>
</feature>
<keyword evidence="2" id="KW-0472">Membrane</keyword>
<dbReference type="Proteomes" id="UP000114278">
    <property type="component" value="Segment"/>
</dbReference>